<dbReference type="AlphaFoldDB" id="A0A8E2F8Y4"/>
<evidence type="ECO:0000313" key="4">
    <source>
        <dbReference type="Proteomes" id="UP000250140"/>
    </source>
</evidence>
<dbReference type="EMBL" id="KV748924">
    <property type="protein sequence ID" value="OCL12103.1"/>
    <property type="molecule type" value="Genomic_DNA"/>
</dbReference>
<evidence type="ECO:0000256" key="1">
    <source>
        <dbReference type="ARBA" id="ARBA00022737"/>
    </source>
</evidence>
<dbReference type="OrthoDB" id="1577640at2759"/>
<dbReference type="Proteomes" id="UP000250140">
    <property type="component" value="Unassembled WGS sequence"/>
</dbReference>
<dbReference type="Pfam" id="PF24883">
    <property type="entry name" value="NPHP3_N"/>
    <property type="match status" value="1"/>
</dbReference>
<evidence type="ECO:0000313" key="3">
    <source>
        <dbReference type="EMBL" id="OCL12103.1"/>
    </source>
</evidence>
<gene>
    <name evidence="3" type="ORF">AOQ84DRAFT_373373</name>
</gene>
<organism evidence="3 4">
    <name type="scientific">Glonium stellatum</name>
    <dbReference type="NCBI Taxonomy" id="574774"/>
    <lineage>
        <taxon>Eukaryota</taxon>
        <taxon>Fungi</taxon>
        <taxon>Dikarya</taxon>
        <taxon>Ascomycota</taxon>
        <taxon>Pezizomycotina</taxon>
        <taxon>Dothideomycetes</taxon>
        <taxon>Pleosporomycetidae</taxon>
        <taxon>Gloniales</taxon>
        <taxon>Gloniaceae</taxon>
        <taxon>Glonium</taxon>
    </lineage>
</organism>
<protein>
    <recommendedName>
        <fullName evidence="2">Nephrocystin 3-like N-terminal domain-containing protein</fullName>
    </recommendedName>
</protein>
<sequence>MERSKTTESAVFHFFYDSSTRNQLKAIDPLESYTKQLLGYLSSVNRPCPDRTVRAVKLFYGPRERRSDVEELSREAFLLLSSIVPGAIYLIGGLDECESGEVTQALNILVRLLEIPGSKVFISSRDEVGVMERLPRSTRVWISEEDTKEDILLFINKKIEEKMLERPLTESPTVLQSVIQELSTKAGGMFLWVRLQLYTLWEEFFNDHDIMIALANLPRDLDEAYRRCIGRITSNRWVYADKILKWACPAPKLDTNKIPTSSFVIRSCSNLIVLDELTGYILPAHHSVGQFLFNEARRDKDDPLSSFKYEAAELELGELCIAHIASTNLELYMQSSSNAPNWRGSLDARLDFSSAIRTIVPSLLRGFVPKAKPQLTSLAVPRPRPSLDPLDRKNIFFQYSKDSWALLTRGMSEKSFCWDRFLELALKPNEAWQLHPWKPISNGRSREAHFLGLFG</sequence>
<evidence type="ECO:0000259" key="2">
    <source>
        <dbReference type="Pfam" id="PF24883"/>
    </source>
</evidence>
<proteinExistence type="predicted"/>
<accession>A0A8E2F8Y4</accession>
<keyword evidence="1" id="KW-0677">Repeat</keyword>
<keyword evidence="4" id="KW-1185">Reference proteome</keyword>
<dbReference type="InterPro" id="IPR056884">
    <property type="entry name" value="NPHP3-like_N"/>
</dbReference>
<feature type="domain" description="Nephrocystin 3-like N-terminal" evidence="2">
    <location>
        <begin position="5"/>
        <end position="125"/>
    </location>
</feature>
<dbReference type="PANTHER" id="PTHR10039">
    <property type="entry name" value="AMELOGENIN"/>
    <property type="match status" value="1"/>
</dbReference>
<reference evidence="3 4" key="1">
    <citation type="journal article" date="2016" name="Nat. Commun.">
        <title>Ectomycorrhizal ecology is imprinted in the genome of the dominant symbiotic fungus Cenococcum geophilum.</title>
        <authorList>
            <consortium name="DOE Joint Genome Institute"/>
            <person name="Peter M."/>
            <person name="Kohler A."/>
            <person name="Ohm R.A."/>
            <person name="Kuo A."/>
            <person name="Krutzmann J."/>
            <person name="Morin E."/>
            <person name="Arend M."/>
            <person name="Barry K.W."/>
            <person name="Binder M."/>
            <person name="Choi C."/>
            <person name="Clum A."/>
            <person name="Copeland A."/>
            <person name="Grisel N."/>
            <person name="Haridas S."/>
            <person name="Kipfer T."/>
            <person name="LaButti K."/>
            <person name="Lindquist E."/>
            <person name="Lipzen A."/>
            <person name="Maire R."/>
            <person name="Meier B."/>
            <person name="Mihaltcheva S."/>
            <person name="Molinier V."/>
            <person name="Murat C."/>
            <person name="Poggeler S."/>
            <person name="Quandt C.A."/>
            <person name="Sperisen C."/>
            <person name="Tritt A."/>
            <person name="Tisserant E."/>
            <person name="Crous P.W."/>
            <person name="Henrissat B."/>
            <person name="Nehls U."/>
            <person name="Egli S."/>
            <person name="Spatafora J.W."/>
            <person name="Grigoriev I.V."/>
            <person name="Martin F.M."/>
        </authorList>
    </citation>
    <scope>NUCLEOTIDE SEQUENCE [LARGE SCALE GENOMIC DNA]</scope>
    <source>
        <strain evidence="3 4">CBS 207.34</strain>
    </source>
</reference>
<name>A0A8E2F8Y4_9PEZI</name>